<dbReference type="Proteomes" id="UP001418222">
    <property type="component" value="Unassembled WGS sequence"/>
</dbReference>
<protein>
    <submittedName>
        <fullName evidence="1">Uncharacterized protein</fullName>
    </submittedName>
</protein>
<organism evidence="1 2">
    <name type="scientific">Platanthera zijinensis</name>
    <dbReference type="NCBI Taxonomy" id="2320716"/>
    <lineage>
        <taxon>Eukaryota</taxon>
        <taxon>Viridiplantae</taxon>
        <taxon>Streptophyta</taxon>
        <taxon>Embryophyta</taxon>
        <taxon>Tracheophyta</taxon>
        <taxon>Spermatophyta</taxon>
        <taxon>Magnoliopsida</taxon>
        <taxon>Liliopsida</taxon>
        <taxon>Asparagales</taxon>
        <taxon>Orchidaceae</taxon>
        <taxon>Orchidoideae</taxon>
        <taxon>Orchideae</taxon>
        <taxon>Orchidinae</taxon>
        <taxon>Platanthera</taxon>
    </lineage>
</organism>
<reference evidence="1 2" key="1">
    <citation type="journal article" date="2022" name="Nat. Plants">
        <title>Genomes of leafy and leafless Platanthera orchids illuminate the evolution of mycoheterotrophy.</title>
        <authorList>
            <person name="Li M.H."/>
            <person name="Liu K.W."/>
            <person name="Li Z."/>
            <person name="Lu H.C."/>
            <person name="Ye Q.L."/>
            <person name="Zhang D."/>
            <person name="Wang J.Y."/>
            <person name="Li Y.F."/>
            <person name="Zhong Z.M."/>
            <person name="Liu X."/>
            <person name="Yu X."/>
            <person name="Liu D.K."/>
            <person name="Tu X.D."/>
            <person name="Liu B."/>
            <person name="Hao Y."/>
            <person name="Liao X.Y."/>
            <person name="Jiang Y.T."/>
            <person name="Sun W.H."/>
            <person name="Chen J."/>
            <person name="Chen Y.Q."/>
            <person name="Ai Y."/>
            <person name="Zhai J.W."/>
            <person name="Wu S.S."/>
            <person name="Zhou Z."/>
            <person name="Hsiao Y.Y."/>
            <person name="Wu W.L."/>
            <person name="Chen Y.Y."/>
            <person name="Lin Y.F."/>
            <person name="Hsu J.L."/>
            <person name="Li C.Y."/>
            <person name="Wang Z.W."/>
            <person name="Zhao X."/>
            <person name="Zhong W.Y."/>
            <person name="Ma X.K."/>
            <person name="Ma L."/>
            <person name="Huang J."/>
            <person name="Chen G.Z."/>
            <person name="Huang M.Z."/>
            <person name="Huang L."/>
            <person name="Peng D.H."/>
            <person name="Luo Y.B."/>
            <person name="Zou S.Q."/>
            <person name="Chen S.P."/>
            <person name="Lan S."/>
            <person name="Tsai W.C."/>
            <person name="Van de Peer Y."/>
            <person name="Liu Z.J."/>
        </authorList>
    </citation>
    <scope>NUCLEOTIDE SEQUENCE [LARGE SCALE GENOMIC DNA]</scope>
    <source>
        <strain evidence="1">Lor287</strain>
    </source>
</reference>
<proteinExistence type="predicted"/>
<evidence type="ECO:0000313" key="2">
    <source>
        <dbReference type="Proteomes" id="UP001418222"/>
    </source>
</evidence>
<name>A0AAP0C1U1_9ASPA</name>
<accession>A0AAP0C1U1</accession>
<evidence type="ECO:0000313" key="1">
    <source>
        <dbReference type="EMBL" id="KAK8956554.1"/>
    </source>
</evidence>
<comment type="caution">
    <text evidence="1">The sequence shown here is derived from an EMBL/GenBank/DDBJ whole genome shotgun (WGS) entry which is preliminary data.</text>
</comment>
<keyword evidence="2" id="KW-1185">Reference proteome</keyword>
<gene>
    <name evidence="1" type="ORF">KSP39_PZI000447</name>
</gene>
<dbReference type="EMBL" id="JBBWWQ010000001">
    <property type="protein sequence ID" value="KAK8956554.1"/>
    <property type="molecule type" value="Genomic_DNA"/>
</dbReference>
<sequence>MPDQPFVFPPSGRRLRPPPPFSLPVCCAVLCSLGSKRNCTVLFKLGGFRLQLVERFHVGAGAQDGKTNGRKAGRRGLLPQNITKKWKLPSPTSSGHLPLLPSPLSPATFINEALIVLV</sequence>
<dbReference type="AlphaFoldDB" id="A0AAP0C1U1"/>